<evidence type="ECO:0000313" key="5">
    <source>
        <dbReference type="WBParaSite" id="nRc.2.0.1.t35863-RA"/>
    </source>
</evidence>
<accession>A0A915KAQ7</accession>
<dbReference type="InterPro" id="IPR038765">
    <property type="entry name" value="Papain-like_cys_pep_sf"/>
</dbReference>
<organism evidence="4 5">
    <name type="scientific">Romanomermis culicivorax</name>
    <name type="common">Nematode worm</name>
    <dbReference type="NCBI Taxonomy" id="13658"/>
    <lineage>
        <taxon>Eukaryota</taxon>
        <taxon>Metazoa</taxon>
        <taxon>Ecdysozoa</taxon>
        <taxon>Nematoda</taxon>
        <taxon>Enoplea</taxon>
        <taxon>Dorylaimia</taxon>
        <taxon>Mermithida</taxon>
        <taxon>Mermithoidea</taxon>
        <taxon>Mermithidae</taxon>
        <taxon>Romanomermis</taxon>
    </lineage>
</organism>
<reference evidence="5" key="1">
    <citation type="submission" date="2022-11" db="UniProtKB">
        <authorList>
            <consortium name="WormBaseParasite"/>
        </authorList>
    </citation>
    <scope>IDENTIFICATION</scope>
</reference>
<sequence>MVIFVEKVKVLKIVKRGRKNAGLMISNNKRPRQQRRKSRTRAAIAKRKEYSIFLLLIMINPLDVPVVFSQRPASLPSTVYDSRTSMVSTPTSPMARVVDEHKGMSLWGKFFRSMSRLPVASTNEVDHKTENPVEQQHDENVAKTRILNYPTPVYPIDSIYYPIELKLVDLNLALNSPKHRTDRYQNNGKLILRRGQYFDIDLTFYRSYEPERDCLKLVFEIGSQPSIPDHTRIVLSVENVQENKSNTDWRAEILEFSGVRVELRVHVSPHAILGAWNLKVVASLLKSDLSDAESNDETDACPLPNALLDSQSLIRSIYILYNPWCEDDSVYMENENERDFYVLKDVGTIWRGCFNSPSPHCWAYGQFEEGILDASLAVLERSRLPLSQRSSSTHVAKTIAEMINSVNDTGIIVGNWTQSFDPGVTPTDWTGSSRILLQYAQTGQPVCFGHCYTFAGLVTTILRCFGMPCRVVTNYGSAHDSANMVSELSYLE</sequence>
<dbReference type="InterPro" id="IPR050779">
    <property type="entry name" value="Transglutaminase"/>
</dbReference>
<evidence type="ECO:0000313" key="4">
    <source>
        <dbReference type="Proteomes" id="UP000887565"/>
    </source>
</evidence>
<dbReference type="Pfam" id="PF01841">
    <property type="entry name" value="Transglut_core"/>
    <property type="match status" value="1"/>
</dbReference>
<dbReference type="WBParaSite" id="nRc.2.0.1.t35863-RA">
    <property type="protein sequence ID" value="nRc.2.0.1.t35863-RA"/>
    <property type="gene ID" value="nRc.2.0.1.g35863"/>
</dbReference>
<dbReference type="SUPFAM" id="SSF81296">
    <property type="entry name" value="E set domains"/>
    <property type="match status" value="1"/>
</dbReference>
<dbReference type="SUPFAM" id="SSF54001">
    <property type="entry name" value="Cysteine proteinases"/>
    <property type="match status" value="1"/>
</dbReference>
<dbReference type="AlphaFoldDB" id="A0A915KAQ7"/>
<dbReference type="PANTHER" id="PTHR11590">
    <property type="entry name" value="PROTEIN-GLUTAMINE GAMMA-GLUTAMYLTRANSFERASE"/>
    <property type="match status" value="1"/>
</dbReference>
<protein>
    <submittedName>
        <fullName evidence="5">Transglutaminase-like domain-containing protein</fullName>
    </submittedName>
</protein>
<evidence type="ECO:0000259" key="3">
    <source>
        <dbReference type="Pfam" id="PF01841"/>
    </source>
</evidence>
<feature type="domain" description="Transglutaminase-like" evidence="3">
    <location>
        <begin position="440"/>
        <end position="480"/>
    </location>
</feature>
<dbReference type="Gene3D" id="2.60.40.10">
    <property type="entry name" value="Immunoglobulins"/>
    <property type="match status" value="1"/>
</dbReference>
<feature type="domain" description="Transglutaminase N-terminal" evidence="2">
    <location>
        <begin position="168"/>
        <end position="281"/>
    </location>
</feature>
<evidence type="ECO:0000256" key="1">
    <source>
        <dbReference type="ARBA" id="ARBA00005968"/>
    </source>
</evidence>
<dbReference type="Proteomes" id="UP000887565">
    <property type="component" value="Unplaced"/>
</dbReference>
<proteinExistence type="inferred from homology"/>
<dbReference type="Gene3D" id="3.90.260.10">
    <property type="entry name" value="Transglutaminase-like"/>
    <property type="match status" value="1"/>
</dbReference>
<dbReference type="InterPro" id="IPR001102">
    <property type="entry name" value="Transglutaminase_N"/>
</dbReference>
<dbReference type="GO" id="GO:0003810">
    <property type="term" value="F:protein-glutamine gamma-glutamyltransferase activity"/>
    <property type="evidence" value="ECO:0007669"/>
    <property type="project" value="TreeGrafter"/>
</dbReference>
<dbReference type="PANTHER" id="PTHR11590:SF40">
    <property type="entry name" value="HEMOCYTE PROTEIN-GLUTAMINE GAMMA-GLUTAMYLTRANSFERASE-LIKE PROTEIN"/>
    <property type="match status" value="1"/>
</dbReference>
<dbReference type="Pfam" id="PF00868">
    <property type="entry name" value="Transglut_N"/>
    <property type="match status" value="1"/>
</dbReference>
<dbReference type="InterPro" id="IPR013783">
    <property type="entry name" value="Ig-like_fold"/>
</dbReference>
<evidence type="ECO:0000259" key="2">
    <source>
        <dbReference type="Pfam" id="PF00868"/>
    </source>
</evidence>
<dbReference type="InterPro" id="IPR014756">
    <property type="entry name" value="Ig_E-set"/>
</dbReference>
<dbReference type="InterPro" id="IPR036985">
    <property type="entry name" value="Transglutaminase-like_sf"/>
</dbReference>
<comment type="similarity">
    <text evidence="1">Belongs to the transglutaminase superfamily. Transglutaminase family.</text>
</comment>
<keyword evidence="4" id="KW-1185">Reference proteome</keyword>
<dbReference type="InterPro" id="IPR002931">
    <property type="entry name" value="Transglutaminase-like"/>
</dbReference>
<name>A0A915KAQ7_ROMCU</name>